<dbReference type="InterPro" id="IPR015796">
    <property type="entry name" value="Impact_YigZ-like"/>
</dbReference>
<dbReference type="InterPro" id="IPR015269">
    <property type="entry name" value="UPF0029_Impact_C"/>
</dbReference>
<accession>A0A1H1MQG2</accession>
<dbReference type="PROSITE" id="PS00910">
    <property type="entry name" value="UPF0029"/>
    <property type="match status" value="1"/>
</dbReference>
<dbReference type="InterPro" id="IPR020568">
    <property type="entry name" value="Ribosomal_Su5_D2-typ_SF"/>
</dbReference>
<dbReference type="Gene3D" id="3.30.230.30">
    <property type="entry name" value="Impact, N-terminal domain"/>
    <property type="match status" value="1"/>
</dbReference>
<reference evidence="4 5" key="1">
    <citation type="submission" date="2016-10" db="EMBL/GenBank/DDBJ databases">
        <authorList>
            <person name="de Groot N.N."/>
        </authorList>
    </citation>
    <scope>NUCLEOTIDE SEQUENCE [LARGE SCALE GENOMIC DNA]</scope>
    <source>
        <strain evidence="4 5">DSM 45434</strain>
    </source>
</reference>
<proteinExistence type="inferred from homology"/>
<feature type="domain" description="UPF0029" evidence="3">
    <location>
        <begin position="147"/>
        <end position="201"/>
    </location>
</feature>
<dbReference type="InterPro" id="IPR020569">
    <property type="entry name" value="UPF0029_Impact_CS"/>
</dbReference>
<feature type="domain" description="Impact N-terminal" evidence="2">
    <location>
        <begin position="24"/>
        <end position="131"/>
    </location>
</feature>
<gene>
    <name evidence="4" type="ORF">SAMN04488539_0585</name>
</gene>
<sequence>MTDTFTPYELPRPGQVVEHEIEIKRSRFITRIARAQNEDEARAVIASAREDYPDARHHCSAYIYRVEGAQPVERSSDDGEPAGTAGIPMLETLRGSGLFDVAAVVTRYFGGTKLGTGGLVSAYSTSVSEALDMVERVTRSPKRLGQVALPHADAGRVEGELRAVGVDVIDVEYATLARYTLAFAPEDIERVREKIAAATRGSAELKDPDGITYTWVEG</sequence>
<dbReference type="RefSeq" id="WP_040420640.1">
    <property type="nucleotide sequence ID" value="NZ_LT629765.1"/>
</dbReference>
<dbReference type="Pfam" id="PF09186">
    <property type="entry name" value="DUF1949"/>
    <property type="match status" value="1"/>
</dbReference>
<evidence type="ECO:0000313" key="4">
    <source>
        <dbReference type="EMBL" id="SDR88967.1"/>
    </source>
</evidence>
<keyword evidence="5" id="KW-1185">Reference proteome</keyword>
<dbReference type="STRING" id="1203190.GCA_000312345_00191"/>
<comment type="similarity">
    <text evidence="1">Belongs to the IMPACT family.</text>
</comment>
<dbReference type="EMBL" id="LT629765">
    <property type="protein sequence ID" value="SDR88967.1"/>
    <property type="molecule type" value="Genomic_DNA"/>
</dbReference>
<dbReference type="InterPro" id="IPR001498">
    <property type="entry name" value="Impact_N"/>
</dbReference>
<evidence type="ECO:0000256" key="1">
    <source>
        <dbReference type="ARBA" id="ARBA00007665"/>
    </source>
</evidence>
<dbReference type="InterPro" id="IPR036956">
    <property type="entry name" value="Impact_N_sf"/>
</dbReference>
<protein>
    <submittedName>
        <fullName evidence="4">Uncharacterized protein, YigZ family</fullName>
    </submittedName>
</protein>
<name>A0A1H1MQG2_9CORY</name>
<evidence type="ECO:0000313" key="5">
    <source>
        <dbReference type="Proteomes" id="UP000182237"/>
    </source>
</evidence>
<evidence type="ECO:0000259" key="2">
    <source>
        <dbReference type="Pfam" id="PF01205"/>
    </source>
</evidence>
<evidence type="ECO:0000259" key="3">
    <source>
        <dbReference type="Pfam" id="PF09186"/>
    </source>
</evidence>
<dbReference type="eggNOG" id="COG1739">
    <property type="taxonomic scope" value="Bacteria"/>
</dbReference>
<organism evidence="4 5">
    <name type="scientific">Corynebacterium timonense</name>
    <dbReference type="NCBI Taxonomy" id="441500"/>
    <lineage>
        <taxon>Bacteria</taxon>
        <taxon>Bacillati</taxon>
        <taxon>Actinomycetota</taxon>
        <taxon>Actinomycetes</taxon>
        <taxon>Mycobacteriales</taxon>
        <taxon>Corynebacteriaceae</taxon>
        <taxon>Corynebacterium</taxon>
    </lineage>
</organism>
<dbReference type="PANTHER" id="PTHR16301">
    <property type="entry name" value="IMPACT-RELATED"/>
    <property type="match status" value="1"/>
</dbReference>
<dbReference type="PANTHER" id="PTHR16301:SF20">
    <property type="entry name" value="IMPACT FAMILY MEMBER YIGZ"/>
    <property type="match status" value="1"/>
</dbReference>
<dbReference type="InterPro" id="IPR023582">
    <property type="entry name" value="Impact"/>
</dbReference>
<dbReference type="Proteomes" id="UP000182237">
    <property type="component" value="Chromosome I"/>
</dbReference>
<dbReference type="InterPro" id="IPR035647">
    <property type="entry name" value="EFG_III/V"/>
</dbReference>
<dbReference type="SUPFAM" id="SSF54211">
    <property type="entry name" value="Ribosomal protein S5 domain 2-like"/>
    <property type="match status" value="1"/>
</dbReference>
<dbReference type="GO" id="GO:0005737">
    <property type="term" value="C:cytoplasm"/>
    <property type="evidence" value="ECO:0007669"/>
    <property type="project" value="TreeGrafter"/>
</dbReference>
<dbReference type="Pfam" id="PF01205">
    <property type="entry name" value="Impact_N"/>
    <property type="match status" value="1"/>
</dbReference>
<dbReference type="NCBIfam" id="TIGR00257">
    <property type="entry name" value="IMPACT_YIGZ"/>
    <property type="match status" value="1"/>
</dbReference>
<dbReference type="OrthoDB" id="9813771at2"/>
<dbReference type="SUPFAM" id="SSF54980">
    <property type="entry name" value="EF-G C-terminal domain-like"/>
    <property type="match status" value="1"/>
</dbReference>
<dbReference type="AlphaFoldDB" id="A0A1H1MQG2"/>
<dbReference type="GO" id="GO:0006446">
    <property type="term" value="P:regulation of translational initiation"/>
    <property type="evidence" value="ECO:0007669"/>
    <property type="project" value="TreeGrafter"/>
</dbReference>